<feature type="domain" description="Hemerythrin-like" evidence="2">
    <location>
        <begin position="12"/>
        <end position="134"/>
    </location>
</feature>
<comment type="caution">
    <text evidence="3">The sequence shown here is derived from an EMBL/GenBank/DDBJ whole genome shotgun (WGS) entry which is preliminary data.</text>
</comment>
<evidence type="ECO:0000256" key="1">
    <source>
        <dbReference type="SAM" id="Coils"/>
    </source>
</evidence>
<dbReference type="Proteomes" id="UP001597024">
    <property type="component" value="Unassembled WGS sequence"/>
</dbReference>
<name>A0ABW3E163_9ACTN</name>
<organism evidence="3 4">
    <name type="scientific">Streptosporangium algeriense</name>
    <dbReference type="NCBI Taxonomy" id="1682748"/>
    <lineage>
        <taxon>Bacteria</taxon>
        <taxon>Bacillati</taxon>
        <taxon>Actinomycetota</taxon>
        <taxon>Actinomycetes</taxon>
        <taxon>Streptosporangiales</taxon>
        <taxon>Streptosporangiaceae</taxon>
        <taxon>Streptosporangium</taxon>
    </lineage>
</organism>
<proteinExistence type="predicted"/>
<dbReference type="InterPro" id="IPR012312">
    <property type="entry name" value="Hemerythrin-like"/>
</dbReference>
<evidence type="ECO:0000313" key="4">
    <source>
        <dbReference type="Proteomes" id="UP001597024"/>
    </source>
</evidence>
<sequence>MLRNRVLAWHRELRNVHRRLEKALEDALRAIRSGERAQALKPELLDFCYTFCSVLGGHHRSEDSDFFPALLRQMPELEPTITRLRHEHEVLARLLADFQLSLDDPRTTPQRLFQQINDIKAVMKAHFGYEEGSLNRALRGFDAPRSDRDRMFGDV</sequence>
<dbReference type="EMBL" id="JBHTHX010001450">
    <property type="protein sequence ID" value="MFD0888698.1"/>
    <property type="molecule type" value="Genomic_DNA"/>
</dbReference>
<keyword evidence="1" id="KW-0175">Coiled coil</keyword>
<accession>A0ABW3E163</accession>
<keyword evidence="4" id="KW-1185">Reference proteome</keyword>
<gene>
    <name evidence="3" type="ORF">ACFQ08_29530</name>
</gene>
<protein>
    <submittedName>
        <fullName evidence="3">Hemerythrin domain-containing protein</fullName>
    </submittedName>
</protein>
<reference evidence="4" key="1">
    <citation type="journal article" date="2019" name="Int. J. Syst. Evol. Microbiol.">
        <title>The Global Catalogue of Microorganisms (GCM) 10K type strain sequencing project: providing services to taxonomists for standard genome sequencing and annotation.</title>
        <authorList>
            <consortium name="The Broad Institute Genomics Platform"/>
            <consortium name="The Broad Institute Genome Sequencing Center for Infectious Disease"/>
            <person name="Wu L."/>
            <person name="Ma J."/>
        </authorList>
    </citation>
    <scope>NUCLEOTIDE SEQUENCE [LARGE SCALE GENOMIC DNA]</scope>
    <source>
        <strain evidence="4">CCUG 62974</strain>
    </source>
</reference>
<dbReference type="Pfam" id="PF01814">
    <property type="entry name" value="Hemerythrin"/>
    <property type="match status" value="1"/>
</dbReference>
<evidence type="ECO:0000259" key="2">
    <source>
        <dbReference type="Pfam" id="PF01814"/>
    </source>
</evidence>
<evidence type="ECO:0000313" key="3">
    <source>
        <dbReference type="EMBL" id="MFD0888698.1"/>
    </source>
</evidence>
<feature type="coiled-coil region" evidence="1">
    <location>
        <begin position="10"/>
        <end position="37"/>
    </location>
</feature>
<dbReference type="Gene3D" id="1.20.120.520">
    <property type="entry name" value="nmb1532 protein domain like"/>
    <property type="match status" value="1"/>
</dbReference>